<comment type="subcellular location">
    <subcellularLocation>
        <location evidence="1">Membrane</location>
        <topology evidence="1">Multi-pass membrane protein</topology>
    </subcellularLocation>
</comment>
<feature type="transmembrane region" description="Helical" evidence="6">
    <location>
        <begin position="168"/>
        <end position="187"/>
    </location>
</feature>
<evidence type="ECO:0000313" key="7">
    <source>
        <dbReference type="EMBL" id="KSZ57277.1"/>
    </source>
</evidence>
<evidence type="ECO:0000256" key="1">
    <source>
        <dbReference type="ARBA" id="ARBA00004141"/>
    </source>
</evidence>
<evidence type="ECO:0000256" key="4">
    <source>
        <dbReference type="ARBA" id="ARBA00022989"/>
    </source>
</evidence>
<keyword evidence="5 6" id="KW-0472">Membrane</keyword>
<accession>A0A0V9UGZ1</accession>
<dbReference type="RefSeq" id="WP_060653298.1">
    <property type="nucleotide sequence ID" value="NZ_AZXY01000010.1"/>
</dbReference>
<keyword evidence="3 6" id="KW-0812">Transmembrane</keyword>
<dbReference type="InterPro" id="IPR012506">
    <property type="entry name" value="TMEM86B-like"/>
</dbReference>
<comment type="caution">
    <text evidence="7">The sequence shown here is derived from an EMBL/GenBank/DDBJ whole genome shotgun (WGS) entry which is preliminary data.</text>
</comment>
<dbReference type="EMBL" id="AZXY01000010">
    <property type="protein sequence ID" value="KSZ57277.1"/>
    <property type="molecule type" value="Genomic_DNA"/>
</dbReference>
<feature type="transmembrane region" description="Helical" evidence="6">
    <location>
        <begin position="146"/>
        <end position="163"/>
    </location>
</feature>
<proteinExistence type="inferred from homology"/>
<feature type="transmembrane region" description="Helical" evidence="6">
    <location>
        <begin position="120"/>
        <end position="140"/>
    </location>
</feature>
<evidence type="ECO:0000256" key="3">
    <source>
        <dbReference type="ARBA" id="ARBA00022692"/>
    </source>
</evidence>
<dbReference type="GO" id="GO:0016787">
    <property type="term" value="F:hydrolase activity"/>
    <property type="evidence" value="ECO:0007669"/>
    <property type="project" value="TreeGrafter"/>
</dbReference>
<feature type="transmembrane region" description="Helical" evidence="6">
    <location>
        <begin position="87"/>
        <end position="108"/>
    </location>
</feature>
<reference evidence="8" key="1">
    <citation type="submission" date="2015-01" db="EMBL/GenBank/DDBJ databases">
        <title>Draft genome sequence of Rhodococcus pyridinivorans strain KG-16, a hydrocarbon-degrading bacterium.</title>
        <authorList>
            <person name="Aggarwal R.K."/>
            <person name="Dawar C."/>
        </authorList>
    </citation>
    <scope>NUCLEOTIDE SEQUENCE [LARGE SCALE GENOMIC DNA]</scope>
    <source>
        <strain evidence="8">KG-16</strain>
    </source>
</reference>
<evidence type="ECO:0000256" key="2">
    <source>
        <dbReference type="ARBA" id="ARBA00007375"/>
    </source>
</evidence>
<feature type="transmembrane region" description="Helical" evidence="6">
    <location>
        <begin position="193"/>
        <end position="214"/>
    </location>
</feature>
<dbReference type="PANTHER" id="PTHR31885">
    <property type="entry name" value="GH04784P"/>
    <property type="match status" value="1"/>
</dbReference>
<comment type="similarity">
    <text evidence="2">Belongs to the TMEM86 family.</text>
</comment>
<sequence>MSRRTIAVTVLGAFAIVAAAHLVFQVLAPDSAFTDVSQWFLMPLLALGLVLVTSAPRDRLVVGTLVALGFSWLGDTAPDLVDGDASFLVLVGFFLCAQLTYIVAFRPYRRSSVVRTRPWVVGLYALAVIAMVAVCASAAGILVVPMAIYASCLAAMAVLATGVNRTAAVGAMLFVVSDALLAVRAFVDADLPAVGLWIMATYIAAQALIVRGVLTAHDRRGRAYRSSSSLATVTDVGASSDG</sequence>
<organism evidence="7 8">
    <name type="scientific">Rhodococcus pyridinivorans KG-16</name>
    <dbReference type="NCBI Taxonomy" id="1441730"/>
    <lineage>
        <taxon>Bacteria</taxon>
        <taxon>Bacillati</taxon>
        <taxon>Actinomycetota</taxon>
        <taxon>Actinomycetes</taxon>
        <taxon>Mycobacteriales</taxon>
        <taxon>Nocardiaceae</taxon>
        <taxon>Rhodococcus</taxon>
    </lineage>
</organism>
<evidence type="ECO:0000256" key="5">
    <source>
        <dbReference type="ARBA" id="ARBA00023136"/>
    </source>
</evidence>
<dbReference type="PATRIC" id="fig|1441730.3.peg.4059"/>
<dbReference type="PANTHER" id="PTHR31885:SF6">
    <property type="entry name" value="GH04784P"/>
    <property type="match status" value="1"/>
</dbReference>
<evidence type="ECO:0000313" key="8">
    <source>
        <dbReference type="Proteomes" id="UP000053060"/>
    </source>
</evidence>
<feature type="transmembrane region" description="Helical" evidence="6">
    <location>
        <begin position="60"/>
        <end position="81"/>
    </location>
</feature>
<feature type="transmembrane region" description="Helical" evidence="6">
    <location>
        <begin position="36"/>
        <end position="53"/>
    </location>
</feature>
<dbReference type="Proteomes" id="UP000053060">
    <property type="component" value="Unassembled WGS sequence"/>
</dbReference>
<dbReference type="AlphaFoldDB" id="A0A0V9UGZ1"/>
<protein>
    <submittedName>
        <fullName evidence="7">Membrane protein</fullName>
    </submittedName>
</protein>
<reference evidence="7 8" key="2">
    <citation type="journal article" date="2016" name="Genome Announc.">
        <title>Draft Genome Sequence of a Versatile Hydrocarbon-Degrading Bacterium, Rhodococcus pyridinivorans Strain KG-16, Collected from Oil Fields in India.</title>
        <authorList>
            <person name="Aggarwal R.K."/>
            <person name="Dawar C."/>
            <person name="Phanindranath R."/>
            <person name="Mutnuri L."/>
            <person name="Dayal A.M."/>
        </authorList>
    </citation>
    <scope>NUCLEOTIDE SEQUENCE [LARGE SCALE GENOMIC DNA]</scope>
    <source>
        <strain evidence="7 8">KG-16</strain>
    </source>
</reference>
<name>A0A0V9UGZ1_9NOCA</name>
<gene>
    <name evidence="7" type="ORF">Z045_19430</name>
</gene>
<dbReference type="Pfam" id="PF07947">
    <property type="entry name" value="YhhN"/>
    <property type="match status" value="1"/>
</dbReference>
<keyword evidence="4 6" id="KW-1133">Transmembrane helix</keyword>
<dbReference type="GO" id="GO:0016020">
    <property type="term" value="C:membrane"/>
    <property type="evidence" value="ECO:0007669"/>
    <property type="project" value="UniProtKB-SubCell"/>
</dbReference>
<evidence type="ECO:0000256" key="6">
    <source>
        <dbReference type="SAM" id="Phobius"/>
    </source>
</evidence>